<reference evidence="1 2" key="1">
    <citation type="submission" date="2020-02" db="EMBL/GenBank/DDBJ databases">
        <title>Draft genome sequence of Haematococcus lacustris strain NIES-144.</title>
        <authorList>
            <person name="Morimoto D."/>
            <person name="Nakagawa S."/>
            <person name="Yoshida T."/>
            <person name="Sawayama S."/>
        </authorList>
    </citation>
    <scope>NUCLEOTIDE SEQUENCE [LARGE SCALE GENOMIC DNA]</scope>
    <source>
        <strain evidence="1 2">NIES-144</strain>
    </source>
</reference>
<evidence type="ECO:0000313" key="2">
    <source>
        <dbReference type="Proteomes" id="UP000485058"/>
    </source>
</evidence>
<comment type="caution">
    <text evidence="1">The sequence shown here is derived from an EMBL/GenBank/DDBJ whole genome shotgun (WGS) entry which is preliminary data.</text>
</comment>
<feature type="non-terminal residue" evidence="1">
    <location>
        <position position="66"/>
    </location>
</feature>
<keyword evidence="2" id="KW-1185">Reference proteome</keyword>
<dbReference type="Proteomes" id="UP000485058">
    <property type="component" value="Unassembled WGS sequence"/>
</dbReference>
<sequence>AYSHWVVVQIPELRDFLYVATQLVPARSRGQIPALQMALAVNPCNPVYVAMAFHGLEFAFELPPVQ</sequence>
<evidence type="ECO:0000313" key="1">
    <source>
        <dbReference type="EMBL" id="GFH22575.1"/>
    </source>
</evidence>
<gene>
    <name evidence="1" type="ORF">HaLaN_20057</name>
</gene>
<dbReference type="AlphaFoldDB" id="A0A699ZKN0"/>
<organism evidence="1 2">
    <name type="scientific">Haematococcus lacustris</name>
    <name type="common">Green alga</name>
    <name type="synonym">Haematococcus pluvialis</name>
    <dbReference type="NCBI Taxonomy" id="44745"/>
    <lineage>
        <taxon>Eukaryota</taxon>
        <taxon>Viridiplantae</taxon>
        <taxon>Chlorophyta</taxon>
        <taxon>core chlorophytes</taxon>
        <taxon>Chlorophyceae</taxon>
        <taxon>CS clade</taxon>
        <taxon>Chlamydomonadales</taxon>
        <taxon>Haematococcaceae</taxon>
        <taxon>Haematococcus</taxon>
    </lineage>
</organism>
<accession>A0A699ZKN0</accession>
<name>A0A699ZKN0_HAELA</name>
<proteinExistence type="predicted"/>
<dbReference type="EMBL" id="BLLF01002071">
    <property type="protein sequence ID" value="GFH22575.1"/>
    <property type="molecule type" value="Genomic_DNA"/>
</dbReference>
<feature type="non-terminal residue" evidence="1">
    <location>
        <position position="1"/>
    </location>
</feature>
<protein>
    <submittedName>
        <fullName evidence="1">Uncharacterized protein</fullName>
    </submittedName>
</protein>